<dbReference type="RefSeq" id="WP_347935357.1">
    <property type="nucleotide sequence ID" value="NZ_CP158160.1"/>
</dbReference>
<dbReference type="Pfam" id="PF24733">
    <property type="entry name" value="DUF7684"/>
    <property type="match status" value="1"/>
</dbReference>
<accession>A0ABV0J1K7</accession>
<sequence length="140" mass="15792">MIVNIEYLQLVPGAILPPVTENTPFLAVVIVEGDVMPEWQALVSDWLVQSGCLYMMAWGRNCSSWDDSVDHANLKEFSFGEIPEDKFVMTTWHANDPLHDVFWFSKNNGVHPSVDLERSLLVHISPFNKSAKLLSAYVDA</sequence>
<dbReference type="EMBL" id="JBDXMI010000001">
    <property type="protein sequence ID" value="MEO9386814.1"/>
    <property type="molecule type" value="Genomic_DNA"/>
</dbReference>
<organism evidence="2 3">
    <name type="scientific">Chromobacterium phragmitis</name>
    <dbReference type="NCBI Taxonomy" id="2202141"/>
    <lineage>
        <taxon>Bacteria</taxon>
        <taxon>Pseudomonadati</taxon>
        <taxon>Pseudomonadota</taxon>
        <taxon>Betaproteobacteria</taxon>
        <taxon>Neisseriales</taxon>
        <taxon>Chromobacteriaceae</taxon>
        <taxon>Chromobacterium</taxon>
    </lineage>
</organism>
<gene>
    <name evidence="2" type="ORF">ABI908_22190</name>
</gene>
<evidence type="ECO:0000313" key="3">
    <source>
        <dbReference type="Proteomes" id="UP001462502"/>
    </source>
</evidence>
<proteinExistence type="predicted"/>
<reference evidence="2 3" key="1">
    <citation type="submission" date="2024-05" db="EMBL/GenBank/DDBJ databases">
        <authorList>
            <person name="De Oliveira J.P."/>
            <person name="Noriler S.A."/>
            <person name="De Oliveira A.G."/>
            <person name="Sipoli D.S."/>
        </authorList>
    </citation>
    <scope>NUCLEOTIDE SEQUENCE [LARGE SCALE GENOMIC DNA]</scope>
    <source>
        <strain evidence="2 3">LABIM192</strain>
    </source>
</reference>
<comment type="caution">
    <text evidence="2">The sequence shown here is derived from an EMBL/GenBank/DDBJ whole genome shotgun (WGS) entry which is preliminary data.</text>
</comment>
<dbReference type="Proteomes" id="UP001462502">
    <property type="component" value="Unassembled WGS sequence"/>
</dbReference>
<evidence type="ECO:0000259" key="1">
    <source>
        <dbReference type="Pfam" id="PF24733"/>
    </source>
</evidence>
<keyword evidence="3" id="KW-1185">Reference proteome</keyword>
<name>A0ABV0J1K7_9NEIS</name>
<protein>
    <recommendedName>
        <fullName evidence="1">DUF7684 domain-containing protein</fullName>
    </recommendedName>
</protein>
<dbReference type="InterPro" id="IPR056101">
    <property type="entry name" value="DUF7684"/>
</dbReference>
<evidence type="ECO:0000313" key="2">
    <source>
        <dbReference type="EMBL" id="MEO9386814.1"/>
    </source>
</evidence>
<feature type="domain" description="DUF7684" evidence="1">
    <location>
        <begin position="5"/>
        <end position="140"/>
    </location>
</feature>